<organism evidence="12 13">
    <name type="scientific">Sulfuricurvum kujiense (strain ATCC BAA-921 / DSM 16994 / JCM 11577 / YK-1)</name>
    <dbReference type="NCBI Taxonomy" id="709032"/>
    <lineage>
        <taxon>Bacteria</taxon>
        <taxon>Pseudomonadati</taxon>
        <taxon>Campylobacterota</taxon>
        <taxon>Epsilonproteobacteria</taxon>
        <taxon>Campylobacterales</taxon>
        <taxon>Sulfurimonadaceae</taxon>
        <taxon>Sulfuricurvum</taxon>
    </lineage>
</organism>
<dbReference type="RefSeq" id="WP_013460598.1">
    <property type="nucleotide sequence ID" value="NC_014762.1"/>
</dbReference>
<sequence>MRISLYLSILSASLLLSGCTARLTEPEITFTPPKYVEEMPSREEENSFVARGSLFGQGDSPLFSDHKAMHVNDVVTVVISETASSSNVGKKALSEADTLGLNGGVFTSAGANSTVNSAVNKLNGLSNIGFTGGSTSSYAGSGSATKNASFTTTVSARIVKVMSNGNYFITGRREIMVDDQKQIMQLSGVIRPYDIDQNNQINSAKISDAKILYANEGDVDRSTQRGWGSKLVEAVWPF</sequence>
<dbReference type="GO" id="GO:0003774">
    <property type="term" value="F:cytoskeletal motor activity"/>
    <property type="evidence" value="ECO:0007669"/>
    <property type="project" value="InterPro"/>
</dbReference>
<evidence type="ECO:0000256" key="9">
    <source>
        <dbReference type="ARBA" id="ARBA00032876"/>
    </source>
</evidence>
<dbReference type="EMBL" id="CP002355">
    <property type="protein sequence ID" value="ADR34401.1"/>
    <property type="molecule type" value="Genomic_DNA"/>
</dbReference>
<keyword evidence="12" id="KW-0282">Flagellum</keyword>
<dbReference type="NCBIfam" id="NF001303">
    <property type="entry name" value="PRK00249.1-3"/>
    <property type="match status" value="1"/>
</dbReference>
<dbReference type="PANTHER" id="PTHR34933">
    <property type="entry name" value="FLAGELLAR L-RING PROTEIN"/>
    <property type="match status" value="1"/>
</dbReference>
<evidence type="ECO:0000256" key="3">
    <source>
        <dbReference type="ARBA" id="ARBA00011439"/>
    </source>
</evidence>
<evidence type="ECO:0000256" key="8">
    <source>
        <dbReference type="ARBA" id="ARBA00023237"/>
    </source>
</evidence>
<gene>
    <name evidence="10" type="primary">flgH</name>
    <name evidence="12" type="ordered locus">Sulku_1740</name>
</gene>
<comment type="subunit">
    <text evidence="3 10">The basal body constitutes a major portion of the flagellar organelle and consists of four rings (L,P,S, and M) mounted on a central rod.</text>
</comment>
<comment type="similarity">
    <text evidence="2 10">Belongs to the FlgH family.</text>
</comment>
<evidence type="ECO:0000256" key="7">
    <source>
        <dbReference type="ARBA" id="ARBA00023143"/>
    </source>
</evidence>
<dbReference type="Pfam" id="PF02107">
    <property type="entry name" value="FlgH"/>
    <property type="match status" value="1"/>
</dbReference>
<comment type="function">
    <text evidence="1 10">Assembles around the rod to form the L-ring and probably protects the motor/basal body from shearing forces during rotation.</text>
</comment>
<reference evidence="12 13" key="1">
    <citation type="journal article" date="2012" name="Stand. Genomic Sci.">
        <title>Complete genome sequence of the sulfur compounds oxidizing chemolithoautotroph Sulfuricurvum kujiense type strain (YK-1(T)).</title>
        <authorList>
            <person name="Han C."/>
            <person name="Kotsyurbenko O."/>
            <person name="Chertkov O."/>
            <person name="Held B."/>
            <person name="Lapidus A."/>
            <person name="Nolan M."/>
            <person name="Lucas S."/>
            <person name="Hammon N."/>
            <person name="Deshpande S."/>
            <person name="Cheng J.F."/>
            <person name="Tapia R."/>
            <person name="Goodwin L.A."/>
            <person name="Pitluck S."/>
            <person name="Liolios K."/>
            <person name="Pagani I."/>
            <person name="Ivanova N."/>
            <person name="Mavromatis K."/>
            <person name="Mikhailova N."/>
            <person name="Pati A."/>
            <person name="Chen A."/>
            <person name="Palaniappan K."/>
            <person name="Land M."/>
            <person name="Hauser L."/>
            <person name="Chang Y.J."/>
            <person name="Jeffries C.D."/>
            <person name="Brambilla E.M."/>
            <person name="Rohde M."/>
            <person name="Spring S."/>
            <person name="Sikorski J."/>
            <person name="Goker M."/>
            <person name="Woyke T."/>
            <person name="Bristow J."/>
            <person name="Eisen J.A."/>
            <person name="Markowitz V."/>
            <person name="Hugenholtz P."/>
            <person name="Kyrpides N.C."/>
            <person name="Klenk H.P."/>
            <person name="Detter J.C."/>
        </authorList>
    </citation>
    <scope>NUCLEOTIDE SEQUENCE [LARGE SCALE GENOMIC DNA]</scope>
    <source>
        <strain evidence="13">ATCC BAA-921 / DSM 16994 / JCM 11577 / YK-1</strain>
    </source>
</reference>
<dbReference type="PRINTS" id="PR01008">
    <property type="entry name" value="FLGLRINGFLGH"/>
</dbReference>
<dbReference type="Proteomes" id="UP000008721">
    <property type="component" value="Chromosome"/>
</dbReference>
<dbReference type="HAMAP" id="MF_00415">
    <property type="entry name" value="FlgH"/>
    <property type="match status" value="1"/>
</dbReference>
<dbReference type="InterPro" id="IPR000527">
    <property type="entry name" value="Flag_Lring"/>
</dbReference>
<keyword evidence="12" id="KW-0969">Cilium</keyword>
<dbReference type="GO" id="GO:0009279">
    <property type="term" value="C:cell outer membrane"/>
    <property type="evidence" value="ECO:0007669"/>
    <property type="project" value="UniProtKB-SubCell"/>
</dbReference>
<dbReference type="GO" id="GO:0009427">
    <property type="term" value="C:bacterial-type flagellum basal body, distal rod, L ring"/>
    <property type="evidence" value="ECO:0007669"/>
    <property type="project" value="InterPro"/>
</dbReference>
<feature type="chain" id="PRO_5008953411" description="Flagellar L-ring protein" evidence="11">
    <location>
        <begin position="23"/>
        <end position="238"/>
    </location>
</feature>
<keyword evidence="13" id="KW-1185">Reference proteome</keyword>
<proteinExistence type="inferred from homology"/>
<keyword evidence="10" id="KW-0449">Lipoprotein</keyword>
<dbReference type="PROSITE" id="PS51257">
    <property type="entry name" value="PROKAR_LIPOPROTEIN"/>
    <property type="match status" value="1"/>
</dbReference>
<evidence type="ECO:0000256" key="6">
    <source>
        <dbReference type="ARBA" id="ARBA00023136"/>
    </source>
</evidence>
<evidence type="ECO:0000313" key="13">
    <source>
        <dbReference type="Proteomes" id="UP000008721"/>
    </source>
</evidence>
<accession>E4U0Z9</accession>
<evidence type="ECO:0000256" key="10">
    <source>
        <dbReference type="HAMAP-Rule" id="MF_00415"/>
    </source>
</evidence>
<evidence type="ECO:0000256" key="1">
    <source>
        <dbReference type="ARBA" id="ARBA00002591"/>
    </source>
</evidence>
<dbReference type="OrthoDB" id="9789227at2"/>
<evidence type="ECO:0000256" key="5">
    <source>
        <dbReference type="ARBA" id="ARBA00022729"/>
    </source>
</evidence>
<dbReference type="eggNOG" id="COG2063">
    <property type="taxonomic scope" value="Bacteria"/>
</dbReference>
<protein>
    <recommendedName>
        <fullName evidence="4 10">Flagellar L-ring protein</fullName>
    </recommendedName>
    <alternativeName>
        <fullName evidence="9 10">Basal body L-ring protein</fullName>
    </alternativeName>
</protein>
<dbReference type="STRING" id="709032.Sulku_1740"/>
<evidence type="ECO:0000313" key="12">
    <source>
        <dbReference type="EMBL" id="ADR34401.1"/>
    </source>
</evidence>
<keyword evidence="5 10" id="KW-0732">Signal</keyword>
<keyword evidence="12" id="KW-0966">Cell projection</keyword>
<feature type="signal peptide" evidence="11">
    <location>
        <begin position="1"/>
        <end position="22"/>
    </location>
</feature>
<keyword evidence="7 10" id="KW-0975">Bacterial flagellum</keyword>
<dbReference type="KEGG" id="sku:Sulku_1740"/>
<keyword evidence="6 10" id="KW-0472">Membrane</keyword>
<dbReference type="GO" id="GO:0071973">
    <property type="term" value="P:bacterial-type flagellum-dependent cell motility"/>
    <property type="evidence" value="ECO:0007669"/>
    <property type="project" value="InterPro"/>
</dbReference>
<evidence type="ECO:0000256" key="2">
    <source>
        <dbReference type="ARBA" id="ARBA00006929"/>
    </source>
</evidence>
<evidence type="ECO:0000256" key="11">
    <source>
        <dbReference type="SAM" id="SignalP"/>
    </source>
</evidence>
<name>E4U0Z9_SULKY</name>
<dbReference type="AlphaFoldDB" id="E4U0Z9"/>
<dbReference type="HOGENOM" id="CLU_069313_1_1_7"/>
<evidence type="ECO:0000256" key="4">
    <source>
        <dbReference type="ARBA" id="ARBA00016940"/>
    </source>
</evidence>
<comment type="subcellular location">
    <subcellularLocation>
        <location evidence="10">Cell outer membrane</location>
        <topology evidence="10">Lipid-anchor</topology>
    </subcellularLocation>
    <subcellularLocation>
        <location evidence="10">Bacterial flagellum basal body</location>
    </subcellularLocation>
</comment>
<keyword evidence="8 10" id="KW-0998">Cell outer membrane</keyword>
<dbReference type="PANTHER" id="PTHR34933:SF1">
    <property type="entry name" value="FLAGELLAR L-RING PROTEIN"/>
    <property type="match status" value="1"/>
</dbReference>